<evidence type="ECO:0000256" key="7">
    <source>
        <dbReference type="ARBA" id="ARBA00023204"/>
    </source>
</evidence>
<dbReference type="AlphaFoldDB" id="A0A4R1SA13"/>
<dbReference type="GO" id="GO:0006302">
    <property type="term" value="P:double-strand break repair"/>
    <property type="evidence" value="ECO:0007669"/>
    <property type="project" value="TreeGrafter"/>
</dbReference>
<evidence type="ECO:0000256" key="8">
    <source>
        <dbReference type="ARBA" id="ARBA00023236"/>
    </source>
</evidence>
<keyword evidence="3 9" id="KW-0547">Nucleotide-binding</keyword>
<dbReference type="GO" id="GO:0000731">
    <property type="term" value="P:DNA synthesis involved in DNA repair"/>
    <property type="evidence" value="ECO:0007669"/>
    <property type="project" value="TreeGrafter"/>
</dbReference>
<dbReference type="InterPro" id="IPR027417">
    <property type="entry name" value="P-loop_NTPase"/>
</dbReference>
<dbReference type="GO" id="GO:0003697">
    <property type="term" value="F:single-stranded DNA binding"/>
    <property type="evidence" value="ECO:0007669"/>
    <property type="project" value="UniProtKB-UniRule"/>
</dbReference>
<gene>
    <name evidence="9" type="primary">recF</name>
    <name evidence="11" type="ORF">EDC14_100288</name>
</gene>
<keyword evidence="2 9" id="KW-0235">DNA replication</keyword>
<dbReference type="RefSeq" id="WP_132012520.1">
    <property type="nucleotide sequence ID" value="NZ_SLUN01000002.1"/>
</dbReference>
<dbReference type="SUPFAM" id="SSF52540">
    <property type="entry name" value="P-loop containing nucleoside triphosphate hydrolases"/>
    <property type="match status" value="1"/>
</dbReference>
<proteinExistence type="inferred from homology"/>
<reference evidence="11 12" key="1">
    <citation type="submission" date="2019-03" db="EMBL/GenBank/DDBJ databases">
        <title>Genomic Encyclopedia of Type Strains, Phase IV (KMG-IV): sequencing the most valuable type-strain genomes for metagenomic binning, comparative biology and taxonomic classification.</title>
        <authorList>
            <person name="Goeker M."/>
        </authorList>
    </citation>
    <scope>NUCLEOTIDE SEQUENCE [LARGE SCALE GENOMIC DNA]</scope>
    <source>
        <strain evidence="11 12">LX-B</strain>
    </source>
</reference>
<dbReference type="PANTHER" id="PTHR32182">
    <property type="entry name" value="DNA REPLICATION AND REPAIR PROTEIN RECF"/>
    <property type="match status" value="1"/>
</dbReference>
<evidence type="ECO:0000256" key="6">
    <source>
        <dbReference type="ARBA" id="ARBA00023125"/>
    </source>
</evidence>
<evidence type="ECO:0000256" key="5">
    <source>
        <dbReference type="ARBA" id="ARBA00022840"/>
    </source>
</evidence>
<keyword evidence="7 9" id="KW-0234">DNA repair</keyword>
<keyword evidence="4 9" id="KW-0227">DNA damage</keyword>
<dbReference type="InterPro" id="IPR003395">
    <property type="entry name" value="RecF/RecN/SMC_N"/>
</dbReference>
<comment type="subcellular location">
    <subcellularLocation>
        <location evidence="9">Cytoplasm</location>
    </subcellularLocation>
</comment>
<dbReference type="InterPro" id="IPR042174">
    <property type="entry name" value="RecF_2"/>
</dbReference>
<keyword evidence="12" id="KW-1185">Reference proteome</keyword>
<dbReference type="GO" id="GO:0005737">
    <property type="term" value="C:cytoplasm"/>
    <property type="evidence" value="ECO:0007669"/>
    <property type="project" value="UniProtKB-SubCell"/>
</dbReference>
<evidence type="ECO:0000256" key="1">
    <source>
        <dbReference type="ARBA" id="ARBA00022490"/>
    </source>
</evidence>
<organism evidence="11 12">
    <name type="scientific">Hydrogenispora ethanolica</name>
    <dbReference type="NCBI Taxonomy" id="1082276"/>
    <lineage>
        <taxon>Bacteria</taxon>
        <taxon>Bacillati</taxon>
        <taxon>Bacillota</taxon>
        <taxon>Hydrogenispora</taxon>
    </lineage>
</organism>
<name>A0A4R1SA13_HYDET</name>
<dbReference type="InterPro" id="IPR001238">
    <property type="entry name" value="DNA-binding_RecF"/>
</dbReference>
<protein>
    <recommendedName>
        <fullName evidence="9">DNA replication and repair protein RecF</fullName>
    </recommendedName>
</protein>
<dbReference type="EMBL" id="SLUN01000002">
    <property type="protein sequence ID" value="TCL76335.1"/>
    <property type="molecule type" value="Genomic_DNA"/>
</dbReference>
<dbReference type="Gene3D" id="3.40.50.300">
    <property type="entry name" value="P-loop containing nucleotide triphosphate hydrolases"/>
    <property type="match status" value="1"/>
</dbReference>
<keyword evidence="6 9" id="KW-0238">DNA-binding</keyword>
<evidence type="ECO:0000256" key="4">
    <source>
        <dbReference type="ARBA" id="ARBA00022763"/>
    </source>
</evidence>
<evidence type="ECO:0000256" key="2">
    <source>
        <dbReference type="ARBA" id="ARBA00022705"/>
    </source>
</evidence>
<keyword evidence="1 9" id="KW-0963">Cytoplasm</keyword>
<dbReference type="Gene3D" id="1.20.1050.90">
    <property type="entry name" value="RecF/RecN/SMC, N-terminal domain"/>
    <property type="match status" value="1"/>
</dbReference>
<comment type="function">
    <text evidence="9">The RecF protein is involved in DNA metabolism; it is required for DNA replication and normal SOS inducibility. RecF binds preferentially to single-stranded, linear DNA. It also seems to bind ATP.</text>
</comment>
<dbReference type="Proteomes" id="UP000295008">
    <property type="component" value="Unassembled WGS sequence"/>
</dbReference>
<evidence type="ECO:0000256" key="3">
    <source>
        <dbReference type="ARBA" id="ARBA00022741"/>
    </source>
</evidence>
<evidence type="ECO:0000313" key="11">
    <source>
        <dbReference type="EMBL" id="TCL76335.1"/>
    </source>
</evidence>
<evidence type="ECO:0000256" key="9">
    <source>
        <dbReference type="HAMAP-Rule" id="MF_00365"/>
    </source>
</evidence>
<dbReference type="GO" id="GO:0005524">
    <property type="term" value="F:ATP binding"/>
    <property type="evidence" value="ECO:0007669"/>
    <property type="project" value="UniProtKB-UniRule"/>
</dbReference>
<dbReference type="HAMAP" id="MF_00365">
    <property type="entry name" value="RecF"/>
    <property type="match status" value="1"/>
</dbReference>
<comment type="caution">
    <text evidence="11">The sequence shown here is derived from an EMBL/GenBank/DDBJ whole genome shotgun (WGS) entry which is preliminary data.</text>
</comment>
<comment type="similarity">
    <text evidence="9">Belongs to the RecF family.</text>
</comment>
<sequence>MPLQELTLKNFRNYESLTLEFSPRVNIFFGRNAQGKTNILEAIALLCLGRSFRTRKDEEFIRWQQESCYLKGSFQQQSYSNVIEMGIGSQEKRIKLDGQVVKNQELFGRVPVVLFGPDDLQIAKGGPQHRRDFLDFYLAQIEPNYRWIYYHYHRVLQQRNRLFKVGIRSGDELEIWDEQLIEKGVTVIRYRLNMLAAIRDPVRQAHQDISGHSESLGLQYLSFNNQPIQTWDEAGLREQFRTELKRLRRQEMERQITLTGPHRDDLRLTLGDQVELRNFGSQGQQRTAVLALKLGLIEKIRESRGDYPILLLDDVMAEFDDHRKIQLLSHLFGSTQTILTSTNRDDFPVINQETRLYEVKQGVVNVL</sequence>
<dbReference type="PANTHER" id="PTHR32182:SF0">
    <property type="entry name" value="DNA REPLICATION AND REPAIR PROTEIN RECF"/>
    <property type="match status" value="1"/>
</dbReference>
<dbReference type="GO" id="GO:0006260">
    <property type="term" value="P:DNA replication"/>
    <property type="evidence" value="ECO:0007669"/>
    <property type="project" value="UniProtKB-UniRule"/>
</dbReference>
<evidence type="ECO:0000313" key="12">
    <source>
        <dbReference type="Proteomes" id="UP000295008"/>
    </source>
</evidence>
<dbReference type="Pfam" id="PF02463">
    <property type="entry name" value="SMC_N"/>
    <property type="match status" value="1"/>
</dbReference>
<dbReference type="OrthoDB" id="9803889at2"/>
<dbReference type="GO" id="GO:0009432">
    <property type="term" value="P:SOS response"/>
    <property type="evidence" value="ECO:0007669"/>
    <property type="project" value="UniProtKB-UniRule"/>
</dbReference>
<keyword evidence="5 9" id="KW-0067">ATP-binding</keyword>
<feature type="binding site" evidence="9">
    <location>
        <begin position="30"/>
        <end position="37"/>
    </location>
    <ligand>
        <name>ATP</name>
        <dbReference type="ChEBI" id="CHEBI:30616"/>
    </ligand>
</feature>
<feature type="domain" description="RecF/RecN/SMC N-terminal" evidence="10">
    <location>
        <begin position="3"/>
        <end position="363"/>
    </location>
</feature>
<keyword evidence="8 9" id="KW-0742">SOS response</keyword>
<accession>A0A4R1SA13</accession>
<dbReference type="NCBIfam" id="TIGR00611">
    <property type="entry name" value="recf"/>
    <property type="match status" value="1"/>
</dbReference>
<evidence type="ECO:0000259" key="10">
    <source>
        <dbReference type="Pfam" id="PF02463"/>
    </source>
</evidence>